<organism evidence="2 3">
    <name type="scientific">Oryza sativa subsp. japonica</name>
    <name type="common">Rice</name>
    <dbReference type="NCBI Taxonomy" id="39947"/>
    <lineage>
        <taxon>Eukaryota</taxon>
        <taxon>Viridiplantae</taxon>
        <taxon>Streptophyta</taxon>
        <taxon>Embryophyta</taxon>
        <taxon>Tracheophyta</taxon>
        <taxon>Spermatophyta</taxon>
        <taxon>Magnoliopsida</taxon>
        <taxon>Liliopsida</taxon>
        <taxon>Poales</taxon>
        <taxon>Poaceae</taxon>
        <taxon>BOP clade</taxon>
        <taxon>Oryzoideae</taxon>
        <taxon>Oryzeae</taxon>
        <taxon>Oryzinae</taxon>
        <taxon>Oryza</taxon>
        <taxon>Oryza sativa</taxon>
    </lineage>
</organism>
<evidence type="ECO:0000256" key="1">
    <source>
        <dbReference type="SAM" id="MobiDB-lite"/>
    </source>
</evidence>
<dbReference type="InParanoid" id="A0A0P0UZB5"/>
<feature type="region of interest" description="Disordered" evidence="1">
    <location>
        <begin position="162"/>
        <end position="205"/>
    </location>
</feature>
<dbReference type="Gramene" id="Os01t0199700-00">
    <property type="protein sequence ID" value="Os01t0199700-00"/>
    <property type="gene ID" value="Os01g0199700"/>
</dbReference>
<dbReference type="AlphaFoldDB" id="A0A0P0UZB5"/>
<name>A0A0P0UZB5_ORYSJ</name>
<proteinExistence type="predicted"/>
<dbReference type="PaxDb" id="39947-A0A0P0UZB5"/>
<dbReference type="Proteomes" id="UP000059680">
    <property type="component" value="Chromosome 1"/>
</dbReference>
<reference evidence="3" key="1">
    <citation type="journal article" date="2005" name="Nature">
        <title>The map-based sequence of the rice genome.</title>
        <authorList>
            <consortium name="International rice genome sequencing project (IRGSP)"/>
            <person name="Matsumoto T."/>
            <person name="Wu J."/>
            <person name="Kanamori H."/>
            <person name="Katayose Y."/>
            <person name="Fujisawa M."/>
            <person name="Namiki N."/>
            <person name="Mizuno H."/>
            <person name="Yamamoto K."/>
            <person name="Antonio B.A."/>
            <person name="Baba T."/>
            <person name="Sakata K."/>
            <person name="Nagamura Y."/>
            <person name="Aoki H."/>
            <person name="Arikawa K."/>
            <person name="Arita K."/>
            <person name="Bito T."/>
            <person name="Chiden Y."/>
            <person name="Fujitsuka N."/>
            <person name="Fukunaka R."/>
            <person name="Hamada M."/>
            <person name="Harada C."/>
            <person name="Hayashi A."/>
            <person name="Hijishita S."/>
            <person name="Honda M."/>
            <person name="Hosokawa S."/>
            <person name="Ichikawa Y."/>
            <person name="Idonuma A."/>
            <person name="Iijima M."/>
            <person name="Ikeda M."/>
            <person name="Ikeno M."/>
            <person name="Ito K."/>
            <person name="Ito S."/>
            <person name="Ito T."/>
            <person name="Ito Y."/>
            <person name="Ito Y."/>
            <person name="Iwabuchi A."/>
            <person name="Kamiya K."/>
            <person name="Karasawa W."/>
            <person name="Kurita K."/>
            <person name="Katagiri S."/>
            <person name="Kikuta A."/>
            <person name="Kobayashi H."/>
            <person name="Kobayashi N."/>
            <person name="Machita K."/>
            <person name="Maehara T."/>
            <person name="Masukawa M."/>
            <person name="Mizubayashi T."/>
            <person name="Mukai Y."/>
            <person name="Nagasaki H."/>
            <person name="Nagata Y."/>
            <person name="Naito S."/>
            <person name="Nakashima M."/>
            <person name="Nakama Y."/>
            <person name="Nakamichi Y."/>
            <person name="Nakamura M."/>
            <person name="Meguro A."/>
            <person name="Negishi M."/>
            <person name="Ohta I."/>
            <person name="Ohta T."/>
            <person name="Okamoto M."/>
            <person name="Ono N."/>
            <person name="Saji S."/>
            <person name="Sakaguchi M."/>
            <person name="Sakai K."/>
            <person name="Shibata M."/>
            <person name="Shimokawa T."/>
            <person name="Song J."/>
            <person name="Takazaki Y."/>
            <person name="Terasawa K."/>
            <person name="Tsugane M."/>
            <person name="Tsuji K."/>
            <person name="Ueda S."/>
            <person name="Waki K."/>
            <person name="Yamagata H."/>
            <person name="Yamamoto M."/>
            <person name="Yamamoto S."/>
            <person name="Yamane H."/>
            <person name="Yoshiki S."/>
            <person name="Yoshihara R."/>
            <person name="Yukawa K."/>
            <person name="Zhong H."/>
            <person name="Yano M."/>
            <person name="Yuan Q."/>
            <person name="Ouyang S."/>
            <person name="Liu J."/>
            <person name="Jones K.M."/>
            <person name="Gansberger K."/>
            <person name="Moffat K."/>
            <person name="Hill J."/>
            <person name="Bera J."/>
            <person name="Fadrosh D."/>
            <person name="Jin S."/>
            <person name="Johri S."/>
            <person name="Kim M."/>
            <person name="Overton L."/>
            <person name="Reardon M."/>
            <person name="Tsitrin T."/>
            <person name="Vuong H."/>
            <person name="Weaver B."/>
            <person name="Ciecko A."/>
            <person name="Tallon L."/>
            <person name="Jackson J."/>
            <person name="Pai G."/>
            <person name="Aken S.V."/>
            <person name="Utterback T."/>
            <person name="Reidmuller S."/>
            <person name="Feldblyum T."/>
            <person name="Hsiao J."/>
            <person name="Zismann V."/>
            <person name="Iobst S."/>
            <person name="de Vazeille A.R."/>
            <person name="Buell C.R."/>
            <person name="Ying K."/>
            <person name="Li Y."/>
            <person name="Lu T."/>
            <person name="Huang Y."/>
            <person name="Zhao Q."/>
            <person name="Feng Q."/>
            <person name="Zhang L."/>
            <person name="Zhu J."/>
            <person name="Weng Q."/>
            <person name="Mu J."/>
            <person name="Lu Y."/>
            <person name="Fan D."/>
            <person name="Liu Y."/>
            <person name="Guan J."/>
            <person name="Zhang Y."/>
            <person name="Yu S."/>
            <person name="Liu X."/>
            <person name="Zhang Y."/>
            <person name="Hong G."/>
            <person name="Han B."/>
            <person name="Choisne N."/>
            <person name="Demange N."/>
            <person name="Orjeda G."/>
            <person name="Samain S."/>
            <person name="Cattolico L."/>
            <person name="Pelletier E."/>
            <person name="Couloux A."/>
            <person name="Segurens B."/>
            <person name="Wincker P."/>
            <person name="D'Hont A."/>
            <person name="Scarpelli C."/>
            <person name="Weissenbach J."/>
            <person name="Salanoubat M."/>
            <person name="Quetier F."/>
            <person name="Yu Y."/>
            <person name="Kim H.R."/>
            <person name="Rambo T."/>
            <person name="Currie J."/>
            <person name="Collura K."/>
            <person name="Luo M."/>
            <person name="Yang T."/>
            <person name="Ammiraju J.S.S."/>
            <person name="Engler F."/>
            <person name="Soderlund C."/>
            <person name="Wing R.A."/>
            <person name="Palmer L.E."/>
            <person name="de la Bastide M."/>
            <person name="Spiegel L."/>
            <person name="Nascimento L."/>
            <person name="Zutavern T."/>
            <person name="O'Shaughnessy A."/>
            <person name="Dike S."/>
            <person name="Dedhia N."/>
            <person name="Preston R."/>
            <person name="Balija V."/>
            <person name="McCombie W.R."/>
            <person name="Chow T."/>
            <person name="Chen H."/>
            <person name="Chung M."/>
            <person name="Chen C."/>
            <person name="Shaw J."/>
            <person name="Wu H."/>
            <person name="Hsiao K."/>
            <person name="Chao Y."/>
            <person name="Chu M."/>
            <person name="Cheng C."/>
            <person name="Hour A."/>
            <person name="Lee P."/>
            <person name="Lin S."/>
            <person name="Lin Y."/>
            <person name="Liou J."/>
            <person name="Liu S."/>
            <person name="Hsing Y."/>
            <person name="Raghuvanshi S."/>
            <person name="Mohanty A."/>
            <person name="Bharti A.K."/>
            <person name="Gaur A."/>
            <person name="Gupta V."/>
            <person name="Kumar D."/>
            <person name="Ravi V."/>
            <person name="Vij S."/>
            <person name="Kapur A."/>
            <person name="Khurana P."/>
            <person name="Khurana P."/>
            <person name="Khurana J.P."/>
            <person name="Tyagi A.K."/>
            <person name="Gaikwad K."/>
            <person name="Singh A."/>
            <person name="Dalal V."/>
            <person name="Srivastava S."/>
            <person name="Dixit A."/>
            <person name="Pal A.K."/>
            <person name="Ghazi I.A."/>
            <person name="Yadav M."/>
            <person name="Pandit A."/>
            <person name="Bhargava A."/>
            <person name="Sureshbabu K."/>
            <person name="Batra K."/>
            <person name="Sharma T.R."/>
            <person name="Mohapatra T."/>
            <person name="Singh N.K."/>
            <person name="Messing J."/>
            <person name="Nelson A.B."/>
            <person name="Fuks G."/>
            <person name="Kavchok S."/>
            <person name="Keizer G."/>
            <person name="Linton E."/>
            <person name="Llaca V."/>
            <person name="Song R."/>
            <person name="Tanyolac B."/>
            <person name="Young S."/>
            <person name="Ho-Il K."/>
            <person name="Hahn J.H."/>
            <person name="Sangsakoo G."/>
            <person name="Vanavichit A."/>
            <person name="de Mattos Luiz.A.T."/>
            <person name="Zimmer P.D."/>
            <person name="Malone G."/>
            <person name="Dellagostin O."/>
            <person name="de Oliveira A.C."/>
            <person name="Bevan M."/>
            <person name="Bancroft I."/>
            <person name="Minx P."/>
            <person name="Cordum H."/>
            <person name="Wilson R."/>
            <person name="Cheng Z."/>
            <person name="Jin W."/>
            <person name="Jiang J."/>
            <person name="Leong S.A."/>
            <person name="Iwama H."/>
            <person name="Gojobori T."/>
            <person name="Itoh T."/>
            <person name="Niimura Y."/>
            <person name="Fujii Y."/>
            <person name="Habara T."/>
            <person name="Sakai H."/>
            <person name="Sato Y."/>
            <person name="Wilson G."/>
            <person name="Kumar K."/>
            <person name="McCouch S."/>
            <person name="Juretic N."/>
            <person name="Hoen D."/>
            <person name="Wright S."/>
            <person name="Bruskiewich R."/>
            <person name="Bureau T."/>
            <person name="Miyao A."/>
            <person name="Hirochika H."/>
            <person name="Nishikawa T."/>
            <person name="Kadowaki K."/>
            <person name="Sugiura M."/>
            <person name="Burr B."/>
            <person name="Sasaki T."/>
        </authorList>
    </citation>
    <scope>NUCLEOTIDE SEQUENCE [LARGE SCALE GENOMIC DNA]</scope>
    <source>
        <strain evidence="3">cv. Nipponbare</strain>
    </source>
</reference>
<dbReference type="EMBL" id="AP014957">
    <property type="protein sequence ID" value="BAS70892.1"/>
    <property type="molecule type" value="Genomic_DNA"/>
</dbReference>
<keyword evidence="3" id="KW-1185">Reference proteome</keyword>
<evidence type="ECO:0000313" key="3">
    <source>
        <dbReference type="Proteomes" id="UP000059680"/>
    </source>
</evidence>
<reference evidence="2 3" key="3">
    <citation type="journal article" date="2013" name="Rice">
        <title>Improvement of the Oryza sativa Nipponbare reference genome using next generation sequence and optical map data.</title>
        <authorList>
            <person name="Kawahara Y."/>
            <person name="de la Bastide M."/>
            <person name="Hamilton J.P."/>
            <person name="Kanamori H."/>
            <person name="McCombie W.R."/>
            <person name="Ouyang S."/>
            <person name="Schwartz D.C."/>
            <person name="Tanaka T."/>
            <person name="Wu J."/>
            <person name="Zhou S."/>
            <person name="Childs K.L."/>
            <person name="Davidson R.M."/>
            <person name="Lin H."/>
            <person name="Quesada-Ocampo L."/>
            <person name="Vaillancourt B."/>
            <person name="Sakai H."/>
            <person name="Lee S.S."/>
            <person name="Kim J."/>
            <person name="Numa H."/>
            <person name="Itoh T."/>
            <person name="Buell C.R."/>
            <person name="Matsumoto T."/>
        </authorList>
    </citation>
    <scope>NUCLEOTIDE SEQUENCE [LARGE SCALE GENOMIC DNA]</scope>
    <source>
        <strain evidence="3">cv. Nipponbare</strain>
    </source>
</reference>
<dbReference type="PANTHER" id="PTHR33108:SF11">
    <property type="entry name" value="OS01G0199700 PROTEIN"/>
    <property type="match status" value="1"/>
</dbReference>
<sequence>MMAPNGEGAVAAAAAAPAPAPAVARGKRAEKPRRISMEGLQRAMSDLALELTKKQQVADAAAGGGGGGEKLPEITEQQQVVVEEARCECCGMQEECTPEYARRVRERYCGRWVCGLCAAAASAEADRRCRHGGTGWTTATAEEALAAHMAVCGRFNRVGRANPGDAGQHGRGRRRRLLLTTTSTSSSPPSRSSPSSATGSRTDAVEAPSSCHRRRVLCPSERCCCMFLDQIMNFE</sequence>
<protein>
    <submittedName>
        <fullName evidence="2">Os01g0199700 protein</fullName>
    </submittedName>
</protein>
<accession>A0A0P0UZB5</accession>
<feature type="compositionally biased region" description="Low complexity" evidence="1">
    <location>
        <begin position="9"/>
        <end position="24"/>
    </location>
</feature>
<feature type="region of interest" description="Disordered" evidence="1">
    <location>
        <begin position="1"/>
        <end position="33"/>
    </location>
</feature>
<dbReference type="PANTHER" id="PTHR33108">
    <property type="entry name" value="OS01G0745000 PROTEIN"/>
    <property type="match status" value="1"/>
</dbReference>
<feature type="compositionally biased region" description="Low complexity" evidence="1">
    <location>
        <begin position="178"/>
        <end position="202"/>
    </location>
</feature>
<reference evidence="2 3" key="2">
    <citation type="journal article" date="2013" name="Plant Cell Physiol.">
        <title>Rice Annotation Project Database (RAP-DB): an integrative and interactive database for rice genomics.</title>
        <authorList>
            <person name="Sakai H."/>
            <person name="Lee S.S."/>
            <person name="Tanaka T."/>
            <person name="Numa H."/>
            <person name="Kim J."/>
            <person name="Kawahara Y."/>
            <person name="Wakimoto H."/>
            <person name="Yang C.C."/>
            <person name="Iwamoto M."/>
            <person name="Abe T."/>
            <person name="Yamada Y."/>
            <person name="Muto A."/>
            <person name="Inokuchi H."/>
            <person name="Ikemura T."/>
            <person name="Matsumoto T."/>
            <person name="Sasaki T."/>
            <person name="Itoh T."/>
        </authorList>
    </citation>
    <scope>NUCLEOTIDE SEQUENCE [LARGE SCALE GENOMIC DNA]</scope>
    <source>
        <strain evidence="3">cv. Nipponbare</strain>
    </source>
</reference>
<gene>
    <name evidence="2" type="ordered locus">Os01g0199700</name>
    <name evidence="2" type="ORF">OSNPB_010199700</name>
</gene>
<dbReference type="eggNOG" id="ENOG502RYJ8">
    <property type="taxonomic scope" value="Eukaryota"/>
</dbReference>
<dbReference type="InterPro" id="IPR012876">
    <property type="entry name" value="DUF1677_pln"/>
</dbReference>
<dbReference type="Pfam" id="PF07911">
    <property type="entry name" value="DUF1677"/>
    <property type="match status" value="1"/>
</dbReference>
<evidence type="ECO:0000313" key="2">
    <source>
        <dbReference type="EMBL" id="BAS70892.1"/>
    </source>
</evidence>